<sequence length="202" mass="23179">MPKNLTVTLSDMEYEILKQIKVVEGEDGDKLRNLLRLYISTIPGLKSSEYALKRVENKEEIDSLLRDVWAAYELTDNPTETWKEDKIDKLTSDLVEINVLVKTGEKQFIPTSKFRNLYKMLLHDIATESKEMDEYSAACIATIQLLKEFSGGTLEKETIRDGTILLNEGWLFAYATAMKKAREFMRTKKLFPEPEEAAAEIS</sequence>
<keyword evidence="2" id="KW-1185">Reference proteome</keyword>
<protein>
    <submittedName>
        <fullName evidence="1">Uncharacterized protein</fullName>
    </submittedName>
</protein>
<dbReference type="RefSeq" id="WP_096204620.1">
    <property type="nucleotide sequence ID" value="NZ_FZMP01000084.1"/>
</dbReference>
<gene>
    <name evidence="1" type="ORF">MNV_1740058</name>
</gene>
<dbReference type="OrthoDB" id="146173at2157"/>
<accession>A0A284VM79</accession>
<dbReference type="Proteomes" id="UP000218615">
    <property type="component" value="Unassembled WGS sequence"/>
</dbReference>
<evidence type="ECO:0000313" key="2">
    <source>
        <dbReference type="Proteomes" id="UP000218615"/>
    </source>
</evidence>
<name>A0A284VM79_9EURY</name>
<reference evidence="2" key="1">
    <citation type="submission" date="2017-06" db="EMBL/GenBank/DDBJ databases">
        <authorList>
            <person name="Cremers G."/>
        </authorList>
    </citation>
    <scope>NUCLEOTIDE SEQUENCE [LARGE SCALE GENOMIC DNA]</scope>
</reference>
<dbReference type="EMBL" id="FZMP01000084">
    <property type="protein sequence ID" value="SNQ60313.1"/>
    <property type="molecule type" value="Genomic_DNA"/>
</dbReference>
<evidence type="ECO:0000313" key="1">
    <source>
        <dbReference type="EMBL" id="SNQ60313.1"/>
    </source>
</evidence>
<organism evidence="1 2">
    <name type="scientific">Candidatus Methanoperedens nitratireducens</name>
    <dbReference type="NCBI Taxonomy" id="1392998"/>
    <lineage>
        <taxon>Archaea</taxon>
        <taxon>Methanobacteriati</taxon>
        <taxon>Methanobacteriota</taxon>
        <taxon>Stenosarchaea group</taxon>
        <taxon>Methanomicrobia</taxon>
        <taxon>Methanosarcinales</taxon>
        <taxon>ANME-2 cluster</taxon>
        <taxon>Candidatus Methanoperedentaceae</taxon>
        <taxon>Candidatus Methanoperedens</taxon>
    </lineage>
</organism>
<dbReference type="STRING" id="1392998.ANME2D_01365"/>
<dbReference type="AlphaFoldDB" id="A0A284VM79"/>
<proteinExistence type="predicted"/>